<organism evidence="1 2">
    <name type="scientific">Xylella taiwanensis</name>
    <dbReference type="NCBI Taxonomy" id="1444770"/>
    <lineage>
        <taxon>Bacteria</taxon>
        <taxon>Pseudomonadati</taxon>
        <taxon>Pseudomonadota</taxon>
        <taxon>Gammaproteobacteria</taxon>
        <taxon>Lysobacterales</taxon>
        <taxon>Lysobacteraceae</taxon>
        <taxon>Xylella</taxon>
    </lineage>
</organism>
<dbReference type="EMBL" id="JDSQ01000003">
    <property type="protein sequence ID" value="EWS78993.1"/>
    <property type="molecule type" value="Genomic_DNA"/>
</dbReference>
<dbReference type="STRING" id="1444770.AF72_02245"/>
<dbReference type="SUPFAM" id="SSF54523">
    <property type="entry name" value="Pili subunits"/>
    <property type="match status" value="1"/>
</dbReference>
<dbReference type="AlphaFoldDB" id="Z9JLZ5"/>
<reference evidence="1 2" key="1">
    <citation type="journal article" date="2014" name="Genome Announc.">
        <title>Draft Genome Sequence of Xylella fastidiosa Pear Leaf Scorch Strain in Taiwan.</title>
        <authorList>
            <person name="Su C.C."/>
            <person name="Deng W.L."/>
            <person name="Jan F.J."/>
            <person name="Chang C.J."/>
            <person name="Huang H."/>
            <person name="Chen J."/>
        </authorList>
    </citation>
    <scope>NUCLEOTIDE SEQUENCE [LARGE SCALE GENOMIC DNA]</scope>
    <source>
        <strain evidence="1 2">PLS229</strain>
    </source>
</reference>
<dbReference type="InterPro" id="IPR012902">
    <property type="entry name" value="N_methyl_site"/>
</dbReference>
<dbReference type="Pfam" id="PF16732">
    <property type="entry name" value="ComP_DUS"/>
    <property type="match status" value="1"/>
</dbReference>
<gene>
    <name evidence="1" type="ORF">AF72_02245</name>
</gene>
<proteinExistence type="predicted"/>
<name>Z9JLZ5_9GAMM</name>
<protein>
    <submittedName>
        <fullName evidence="1">Type 4 fimbrial biogenesis protein PilE</fullName>
    </submittedName>
</protein>
<dbReference type="Gene3D" id="3.30.700.10">
    <property type="entry name" value="Glycoprotein, Type 4 Pilin"/>
    <property type="match status" value="1"/>
</dbReference>
<dbReference type="eggNOG" id="COG4968">
    <property type="taxonomic scope" value="Bacteria"/>
</dbReference>
<dbReference type="GO" id="GO:0043683">
    <property type="term" value="P:type IV pilus assembly"/>
    <property type="evidence" value="ECO:0007669"/>
    <property type="project" value="InterPro"/>
</dbReference>
<evidence type="ECO:0000313" key="2">
    <source>
        <dbReference type="Proteomes" id="UP000020406"/>
    </source>
</evidence>
<dbReference type="Proteomes" id="UP000020406">
    <property type="component" value="Unassembled WGS sequence"/>
</dbReference>
<accession>Z9JLZ5</accession>
<dbReference type="PATRIC" id="fig|1444770.3.peg.547"/>
<dbReference type="InterPro" id="IPR031982">
    <property type="entry name" value="PilE-like"/>
</dbReference>
<dbReference type="NCBIfam" id="TIGR02532">
    <property type="entry name" value="IV_pilin_GFxxxE"/>
    <property type="match status" value="1"/>
</dbReference>
<comment type="caution">
    <text evidence="1">The sequence shown here is derived from an EMBL/GenBank/DDBJ whole genome shotgun (WGS) entry which is preliminary data.</text>
</comment>
<dbReference type="InterPro" id="IPR045584">
    <property type="entry name" value="Pilin-like"/>
</dbReference>
<sequence>MIELMAVVAIIAILSAIAYPSYRNYIRKGHRDQAKADLVEIAQLAERFRTVNNTYVGFPATNPITQSPRQGVAFYGVEFVGDPTLSAFTVSAVPQGAQQDDKCGTLFINQAGVKTNSQGQLSECW</sequence>
<evidence type="ECO:0000313" key="1">
    <source>
        <dbReference type="EMBL" id="EWS78993.1"/>
    </source>
</evidence>